<accession>A0A445I448</accession>
<dbReference type="Proteomes" id="UP000289340">
    <property type="component" value="Chromosome 11"/>
</dbReference>
<evidence type="ECO:0000313" key="2">
    <source>
        <dbReference type="EMBL" id="RZB80845.1"/>
    </source>
</evidence>
<dbReference type="PANTHER" id="PTHR33430:SF6">
    <property type="entry name" value="MATERNAL EFFECT EMBRYO ARREST PROTEIN"/>
    <property type="match status" value="1"/>
</dbReference>
<dbReference type="AlphaFoldDB" id="A0A445I448"/>
<reference evidence="2 3" key="1">
    <citation type="submission" date="2018-09" db="EMBL/GenBank/DDBJ databases">
        <title>A high-quality reference genome of wild soybean provides a powerful tool to mine soybean genomes.</title>
        <authorList>
            <person name="Xie M."/>
            <person name="Chung C.Y.L."/>
            <person name="Li M.-W."/>
            <person name="Wong F.-L."/>
            <person name="Chan T.-F."/>
            <person name="Lam H.-M."/>
        </authorList>
    </citation>
    <scope>NUCLEOTIDE SEQUENCE [LARGE SCALE GENOMIC DNA]</scope>
    <source>
        <strain evidence="3">cv. W05</strain>
        <tissue evidence="2">Hypocotyl of etiolated seedlings</tissue>
    </source>
</reference>
<protein>
    <submittedName>
        <fullName evidence="2">Uncharacterized protein</fullName>
    </submittedName>
</protein>
<proteinExistence type="predicted"/>
<comment type="caution">
    <text evidence="2">The sequence shown here is derived from an EMBL/GenBank/DDBJ whole genome shotgun (WGS) entry which is preliminary data.</text>
</comment>
<dbReference type="EMBL" id="QZWG01000011">
    <property type="protein sequence ID" value="RZB80845.1"/>
    <property type="molecule type" value="Genomic_DNA"/>
</dbReference>
<evidence type="ECO:0000313" key="3">
    <source>
        <dbReference type="Proteomes" id="UP000289340"/>
    </source>
</evidence>
<keyword evidence="3" id="KW-1185">Reference proteome</keyword>
<dbReference type="PANTHER" id="PTHR33430">
    <property type="entry name" value="MATERNAL EFFECT EMBRYO ARREST PROTEIN"/>
    <property type="match status" value="1"/>
</dbReference>
<evidence type="ECO:0000256" key="1">
    <source>
        <dbReference type="SAM" id="Phobius"/>
    </source>
</evidence>
<sequence length="120" mass="13155">MTVPQEPSYECELPLHDRHLGGPLPHHPGPATLENRSSCDAGIDVAKKLLVFEVVLLSFFLFSSLMAHGLKLALNLLNNKDTDEAFQAHINLRALRLDMVGFAIGSVMGCLFLVLSTMLN</sequence>
<feature type="transmembrane region" description="Helical" evidence="1">
    <location>
        <begin position="95"/>
        <end position="119"/>
    </location>
</feature>
<keyword evidence="1" id="KW-0472">Membrane</keyword>
<keyword evidence="1" id="KW-0812">Transmembrane</keyword>
<organism evidence="2 3">
    <name type="scientific">Glycine soja</name>
    <name type="common">Wild soybean</name>
    <dbReference type="NCBI Taxonomy" id="3848"/>
    <lineage>
        <taxon>Eukaryota</taxon>
        <taxon>Viridiplantae</taxon>
        <taxon>Streptophyta</taxon>
        <taxon>Embryophyta</taxon>
        <taxon>Tracheophyta</taxon>
        <taxon>Spermatophyta</taxon>
        <taxon>Magnoliopsida</taxon>
        <taxon>eudicotyledons</taxon>
        <taxon>Gunneridae</taxon>
        <taxon>Pentapetalae</taxon>
        <taxon>rosids</taxon>
        <taxon>fabids</taxon>
        <taxon>Fabales</taxon>
        <taxon>Fabaceae</taxon>
        <taxon>Papilionoideae</taxon>
        <taxon>50 kb inversion clade</taxon>
        <taxon>NPAAA clade</taxon>
        <taxon>indigoferoid/millettioid clade</taxon>
        <taxon>Phaseoleae</taxon>
        <taxon>Glycine</taxon>
        <taxon>Glycine subgen. Soja</taxon>
    </lineage>
</organism>
<name>A0A445I448_GLYSO</name>
<gene>
    <name evidence="2" type="ORF">D0Y65_030532</name>
</gene>
<feature type="transmembrane region" description="Helical" evidence="1">
    <location>
        <begin position="54"/>
        <end position="74"/>
    </location>
</feature>
<keyword evidence="1" id="KW-1133">Transmembrane helix</keyword>